<keyword evidence="3" id="KW-0805">Transcription regulation</keyword>
<evidence type="ECO:0000313" key="11">
    <source>
        <dbReference type="EMBL" id="KAG2253299.1"/>
    </source>
</evidence>
<evidence type="ECO:0000256" key="6">
    <source>
        <dbReference type="ARBA" id="ARBA00023163"/>
    </source>
</evidence>
<dbReference type="SUPFAM" id="SSF54171">
    <property type="entry name" value="DNA-binding domain"/>
    <property type="match status" value="1"/>
</dbReference>
<dbReference type="PRINTS" id="PR00367">
    <property type="entry name" value="ETHRSPELEMNT"/>
</dbReference>
<dbReference type="GO" id="GO:0003677">
    <property type="term" value="F:DNA binding"/>
    <property type="evidence" value="ECO:0007669"/>
    <property type="project" value="UniProtKB-KW"/>
</dbReference>
<dbReference type="PROSITE" id="PS51032">
    <property type="entry name" value="AP2_ERF"/>
    <property type="match status" value="1"/>
</dbReference>
<evidence type="ECO:0000256" key="8">
    <source>
        <dbReference type="ARBA" id="ARBA00024343"/>
    </source>
</evidence>
<comment type="caution">
    <text evidence="11">The sequence shown here is derived from an EMBL/GenBank/DDBJ whole genome shotgun (WGS) entry which is preliminary data.</text>
</comment>
<dbReference type="Pfam" id="PF00847">
    <property type="entry name" value="AP2"/>
    <property type="match status" value="1"/>
</dbReference>
<keyword evidence="7" id="KW-0539">Nucleus</keyword>
<evidence type="ECO:0000256" key="1">
    <source>
        <dbReference type="ARBA" id="ARBA00004123"/>
    </source>
</evidence>
<evidence type="ECO:0000259" key="10">
    <source>
        <dbReference type="PROSITE" id="PS51032"/>
    </source>
</evidence>
<dbReference type="InterPro" id="IPR036955">
    <property type="entry name" value="AP2/ERF_dom_sf"/>
</dbReference>
<keyword evidence="6" id="KW-0804">Transcription</keyword>
<dbReference type="OrthoDB" id="1917565at2759"/>
<keyword evidence="2" id="KW-0936">Ethylene signaling pathway</keyword>
<dbReference type="InterPro" id="IPR016177">
    <property type="entry name" value="DNA-bd_dom_sf"/>
</dbReference>
<sequence length="408" mass="45082">MTRLCFSLLKGTVSVSERGFMSAGIESKAVILSLINNVSCPISSTSCSKPGLCPTSNALHFCSKQRLVLETPSLSMRLRPKRTCSGVEVFGATMVEISKQESLVDMKKPKRRNSLLSSSSHPQDTHQQPLRKVRIIVNDPYATDDSSSDEEEVVKQPRQVKRIVREVNFPPLEPPRVEPSVSSSEDSTKTTSKKVASASASPALRPKKRVGVRQRKWGKWAAEIRHPITKIRTWLGTFDTEEAAYQAYIEKRREYDTLVGITNDSVSETSQCSRSSPLEQDTSASALTCVKPNEEEEIKITANDVDPSKEVLFDFNFADLPIPDFGFFEEPMAGGVNEEDIDFDCFFTDDQLDDFGLLDDINGFGDCGPSALPDFDFADLGLDLAGSSFLGDQNAPQHITCTRKSFAT</sequence>
<evidence type="ECO:0000256" key="4">
    <source>
        <dbReference type="ARBA" id="ARBA00023125"/>
    </source>
</evidence>
<dbReference type="GO" id="GO:0003700">
    <property type="term" value="F:DNA-binding transcription factor activity"/>
    <property type="evidence" value="ECO:0007669"/>
    <property type="project" value="InterPro"/>
</dbReference>
<evidence type="ECO:0000256" key="2">
    <source>
        <dbReference type="ARBA" id="ARBA00022745"/>
    </source>
</evidence>
<dbReference type="GO" id="GO:0005634">
    <property type="term" value="C:nucleus"/>
    <property type="evidence" value="ECO:0007669"/>
    <property type="project" value="UniProtKB-SubCell"/>
</dbReference>
<evidence type="ECO:0000256" key="5">
    <source>
        <dbReference type="ARBA" id="ARBA00023159"/>
    </source>
</evidence>
<proteinExistence type="inferred from homology"/>
<dbReference type="PANTHER" id="PTHR31194">
    <property type="entry name" value="SHN SHINE , DNA BINDING / TRANSCRIPTION FACTOR"/>
    <property type="match status" value="1"/>
</dbReference>
<reference evidence="11 12" key="1">
    <citation type="submission" date="2020-02" db="EMBL/GenBank/DDBJ databases">
        <authorList>
            <person name="Ma Q."/>
            <person name="Huang Y."/>
            <person name="Song X."/>
            <person name="Pei D."/>
        </authorList>
    </citation>
    <scope>NUCLEOTIDE SEQUENCE [LARGE SCALE GENOMIC DNA]</scope>
    <source>
        <strain evidence="11">Sxm20200214</strain>
        <tissue evidence="11">Leaf</tissue>
    </source>
</reference>
<keyword evidence="5" id="KW-0010">Activator</keyword>
<dbReference type="Proteomes" id="UP000886595">
    <property type="component" value="Unassembled WGS sequence"/>
</dbReference>
<dbReference type="Gene3D" id="3.30.730.10">
    <property type="entry name" value="AP2/ERF domain"/>
    <property type="match status" value="1"/>
</dbReference>
<gene>
    <name evidence="11" type="ORF">Bca52824_083435</name>
</gene>
<feature type="compositionally biased region" description="Low complexity" evidence="9">
    <location>
        <begin position="178"/>
        <end position="201"/>
    </location>
</feature>
<accession>A0A8X7PPE9</accession>
<evidence type="ECO:0000313" key="12">
    <source>
        <dbReference type="Proteomes" id="UP000886595"/>
    </source>
</evidence>
<dbReference type="AlphaFoldDB" id="A0A8X7PPE9"/>
<dbReference type="PANTHER" id="PTHR31194:SF62">
    <property type="entry name" value="ETHYLENE-RESPONSIVE TRANSCRIPTION FACTOR ERF118"/>
    <property type="match status" value="1"/>
</dbReference>
<keyword evidence="12" id="KW-1185">Reference proteome</keyword>
<feature type="compositionally biased region" description="Polar residues" evidence="9">
    <location>
        <begin position="114"/>
        <end position="128"/>
    </location>
</feature>
<comment type="similarity">
    <text evidence="8">Belongs to the AP2/ERF transcription factor family. ERF subfamily.</text>
</comment>
<dbReference type="GO" id="GO:0009873">
    <property type="term" value="P:ethylene-activated signaling pathway"/>
    <property type="evidence" value="ECO:0007669"/>
    <property type="project" value="UniProtKB-KW"/>
</dbReference>
<protein>
    <recommendedName>
        <fullName evidence="10">AP2/ERF domain-containing protein</fullName>
    </recommendedName>
</protein>
<feature type="region of interest" description="Disordered" evidence="9">
    <location>
        <begin position="101"/>
        <end position="134"/>
    </location>
</feature>
<dbReference type="InterPro" id="IPR050913">
    <property type="entry name" value="AP2/ERF_ERF"/>
</dbReference>
<dbReference type="EMBL" id="JAAMPC010000016">
    <property type="protein sequence ID" value="KAG2253299.1"/>
    <property type="molecule type" value="Genomic_DNA"/>
</dbReference>
<dbReference type="SMART" id="SM00380">
    <property type="entry name" value="AP2"/>
    <property type="match status" value="1"/>
</dbReference>
<keyword evidence="4" id="KW-0238">DNA-binding</keyword>
<evidence type="ECO:0000256" key="3">
    <source>
        <dbReference type="ARBA" id="ARBA00023015"/>
    </source>
</evidence>
<organism evidence="11 12">
    <name type="scientific">Brassica carinata</name>
    <name type="common">Ethiopian mustard</name>
    <name type="synonym">Abyssinian cabbage</name>
    <dbReference type="NCBI Taxonomy" id="52824"/>
    <lineage>
        <taxon>Eukaryota</taxon>
        <taxon>Viridiplantae</taxon>
        <taxon>Streptophyta</taxon>
        <taxon>Embryophyta</taxon>
        <taxon>Tracheophyta</taxon>
        <taxon>Spermatophyta</taxon>
        <taxon>Magnoliopsida</taxon>
        <taxon>eudicotyledons</taxon>
        <taxon>Gunneridae</taxon>
        <taxon>Pentapetalae</taxon>
        <taxon>rosids</taxon>
        <taxon>malvids</taxon>
        <taxon>Brassicales</taxon>
        <taxon>Brassicaceae</taxon>
        <taxon>Brassiceae</taxon>
        <taxon>Brassica</taxon>
    </lineage>
</organism>
<evidence type="ECO:0000256" key="7">
    <source>
        <dbReference type="ARBA" id="ARBA00023242"/>
    </source>
</evidence>
<evidence type="ECO:0000256" key="9">
    <source>
        <dbReference type="SAM" id="MobiDB-lite"/>
    </source>
</evidence>
<name>A0A8X7PPE9_BRACI</name>
<comment type="subcellular location">
    <subcellularLocation>
        <location evidence="1">Nucleus</location>
    </subcellularLocation>
</comment>
<feature type="region of interest" description="Disordered" evidence="9">
    <location>
        <begin position="165"/>
        <end position="209"/>
    </location>
</feature>
<feature type="domain" description="AP2/ERF" evidence="10">
    <location>
        <begin position="208"/>
        <end position="265"/>
    </location>
</feature>
<dbReference type="InterPro" id="IPR001471">
    <property type="entry name" value="AP2/ERF_dom"/>
</dbReference>
<dbReference type="CDD" id="cd00018">
    <property type="entry name" value="AP2"/>
    <property type="match status" value="1"/>
</dbReference>